<gene>
    <name evidence="9" type="ORF">EDC46_0743</name>
</gene>
<dbReference type="NCBIfam" id="TIGR01730">
    <property type="entry name" value="RND_mfp"/>
    <property type="match status" value="1"/>
</dbReference>
<feature type="domain" description="Multidrug resistance protein MdtA-like alpha-helical hairpin" evidence="6">
    <location>
        <begin position="103"/>
        <end position="179"/>
    </location>
</feature>
<dbReference type="Pfam" id="PF25967">
    <property type="entry name" value="RND-MFP_C"/>
    <property type="match status" value="1"/>
</dbReference>
<dbReference type="GO" id="GO:0030313">
    <property type="term" value="C:cell envelope"/>
    <property type="evidence" value="ECO:0007669"/>
    <property type="project" value="UniProtKB-SubCell"/>
</dbReference>
<dbReference type="InterPro" id="IPR058627">
    <property type="entry name" value="MdtA-like_C"/>
</dbReference>
<dbReference type="Proteomes" id="UP000281691">
    <property type="component" value="Unassembled WGS sequence"/>
</dbReference>
<dbReference type="AlphaFoldDB" id="A0A3N4VYV0"/>
<dbReference type="InterPro" id="IPR058625">
    <property type="entry name" value="MdtA-like_BSH"/>
</dbReference>
<dbReference type="Pfam" id="PF25876">
    <property type="entry name" value="HH_MFP_RND"/>
    <property type="match status" value="1"/>
</dbReference>
<dbReference type="Gene3D" id="6.10.140.1990">
    <property type="match status" value="1"/>
</dbReference>
<feature type="domain" description="Multidrug resistance protein MdtA-like C-terminal permuted SH3" evidence="8">
    <location>
        <begin position="322"/>
        <end position="369"/>
    </location>
</feature>
<dbReference type="GO" id="GO:1990195">
    <property type="term" value="C:macrolide transmembrane transporter complex"/>
    <property type="evidence" value="ECO:0007669"/>
    <property type="project" value="InterPro"/>
</dbReference>
<protein>
    <submittedName>
        <fullName evidence="9">Macrolide-specific efflux system membrane fusion protein</fullName>
    </submittedName>
</protein>
<evidence type="ECO:0000259" key="7">
    <source>
        <dbReference type="Pfam" id="PF25917"/>
    </source>
</evidence>
<feature type="coiled-coil region" evidence="5">
    <location>
        <begin position="134"/>
        <end position="175"/>
    </location>
</feature>
<dbReference type="PANTHER" id="PTHR30469:SF33">
    <property type="entry name" value="SLR1207 PROTEIN"/>
    <property type="match status" value="1"/>
</dbReference>
<evidence type="ECO:0000256" key="4">
    <source>
        <dbReference type="ARBA" id="ARBA00023054"/>
    </source>
</evidence>
<comment type="similarity">
    <text evidence="2">Belongs to the membrane fusion protein (MFP) (TC 8.A.1) family.</text>
</comment>
<dbReference type="GO" id="GO:1990961">
    <property type="term" value="P:xenobiotic detoxification by transmembrane export across the plasma membrane"/>
    <property type="evidence" value="ECO:0007669"/>
    <property type="project" value="InterPro"/>
</dbReference>
<name>A0A3N4VYV0_9PAST</name>
<evidence type="ECO:0000259" key="8">
    <source>
        <dbReference type="Pfam" id="PF25967"/>
    </source>
</evidence>
<dbReference type="SUPFAM" id="SSF111369">
    <property type="entry name" value="HlyD-like secretion proteins"/>
    <property type="match status" value="1"/>
</dbReference>
<dbReference type="Pfam" id="PF25917">
    <property type="entry name" value="BSH_RND"/>
    <property type="match status" value="1"/>
</dbReference>
<evidence type="ECO:0000256" key="5">
    <source>
        <dbReference type="SAM" id="Coils"/>
    </source>
</evidence>
<keyword evidence="3" id="KW-0813">Transport</keyword>
<dbReference type="Gene3D" id="2.40.30.170">
    <property type="match status" value="1"/>
</dbReference>
<keyword evidence="4 5" id="KW-0175">Coiled coil</keyword>
<dbReference type="RefSeq" id="WP_124210882.1">
    <property type="nucleotide sequence ID" value="NZ_CP016615.1"/>
</dbReference>
<comment type="caution">
    <text evidence="9">The sequence shown here is derived from an EMBL/GenBank/DDBJ whole genome shotgun (WGS) entry which is preliminary data.</text>
</comment>
<evidence type="ECO:0000313" key="9">
    <source>
        <dbReference type="EMBL" id="RPE86345.1"/>
    </source>
</evidence>
<dbReference type="EMBL" id="RKQP01000001">
    <property type="protein sequence ID" value="RPE86345.1"/>
    <property type="molecule type" value="Genomic_DNA"/>
</dbReference>
<dbReference type="GO" id="GO:0015562">
    <property type="term" value="F:efflux transmembrane transporter activity"/>
    <property type="evidence" value="ECO:0007669"/>
    <property type="project" value="TreeGrafter"/>
</dbReference>
<dbReference type="InterPro" id="IPR030190">
    <property type="entry name" value="MacA_alpha-hairpin_sf"/>
</dbReference>
<evidence type="ECO:0000256" key="3">
    <source>
        <dbReference type="ARBA" id="ARBA00022448"/>
    </source>
</evidence>
<dbReference type="InterPro" id="IPR006143">
    <property type="entry name" value="RND_pump_MFP"/>
</dbReference>
<dbReference type="PANTHER" id="PTHR30469">
    <property type="entry name" value="MULTIDRUG RESISTANCE PROTEIN MDTA"/>
    <property type="match status" value="1"/>
</dbReference>
<proteinExistence type="inferred from homology"/>
<dbReference type="GO" id="GO:0019898">
    <property type="term" value="C:extrinsic component of membrane"/>
    <property type="evidence" value="ECO:0007669"/>
    <property type="project" value="InterPro"/>
</dbReference>
<dbReference type="OrthoDB" id="9791520at2"/>
<sequence>MKKYIILFLFLSFIIGGIYFYQQNKSENITYLTEIVERGNLQKNVVATGTIRALKRVEVGAQASGRIEKIWVSLGQQVKAGDLIAEIDSQNQRNALETAQARLSSYQAQLNAKNVSYDVAKSNFLRIQKLYSQKSTSLNELDNAKNSLANAEAAIKEITASIKQAEIEVKIAKTNLGYTKIHSPIDGTVISIPVSEGQTVNANQITPTIIQVADLSKLLIRLEISEGDITKIHPGMKVEFSTLSDPDHKFHSQINSVDPALTTLSDNEYKESVATTNAVYFYANSIVDNPTNQLRIGMTAQAQISVANIKNTLLIRTATIKREGSQTFVNVLKNGAIEKRQIQIGQNDEARSQILSGLAEGEKVVSSQIIEGEKIGNSPRRVRMF</sequence>
<accession>A0A3N4VYV0</accession>
<evidence type="ECO:0000256" key="1">
    <source>
        <dbReference type="ARBA" id="ARBA00004196"/>
    </source>
</evidence>
<dbReference type="Gene3D" id="2.40.50.100">
    <property type="match status" value="1"/>
</dbReference>
<evidence type="ECO:0000313" key="10">
    <source>
        <dbReference type="Proteomes" id="UP000281691"/>
    </source>
</evidence>
<dbReference type="Gene3D" id="2.40.420.20">
    <property type="match status" value="1"/>
</dbReference>
<reference evidence="9 10" key="1">
    <citation type="submission" date="2018-11" db="EMBL/GenBank/DDBJ databases">
        <title>Genomic Encyclopedia of Type Strains, Phase IV (KMG-IV): sequencing the most valuable type-strain genomes for metagenomic binning, comparative biology and taxonomic classification.</title>
        <authorList>
            <person name="Goeker M."/>
        </authorList>
    </citation>
    <scope>NUCLEOTIDE SEQUENCE [LARGE SCALE GENOMIC DNA]</scope>
    <source>
        <strain evidence="9 10">DSM 27238</strain>
    </source>
</reference>
<keyword evidence="10" id="KW-1185">Reference proteome</keyword>
<organism evidence="9 10">
    <name type="scientific">Vespertiliibacter pulmonis</name>
    <dbReference type="NCBI Taxonomy" id="1443036"/>
    <lineage>
        <taxon>Bacteria</taxon>
        <taxon>Pseudomonadati</taxon>
        <taxon>Pseudomonadota</taxon>
        <taxon>Gammaproteobacteria</taxon>
        <taxon>Pasteurellales</taxon>
        <taxon>Pasteurellaceae</taxon>
        <taxon>Vespertiliibacter</taxon>
    </lineage>
</organism>
<dbReference type="InterPro" id="IPR058624">
    <property type="entry name" value="MdtA-like_HH"/>
</dbReference>
<dbReference type="GO" id="GO:1990281">
    <property type="term" value="C:efflux pump complex"/>
    <property type="evidence" value="ECO:0007669"/>
    <property type="project" value="TreeGrafter"/>
</dbReference>
<feature type="domain" description="Multidrug resistance protein MdtA-like barrel-sandwich hybrid" evidence="7">
    <location>
        <begin position="56"/>
        <end position="210"/>
    </location>
</feature>
<evidence type="ECO:0000259" key="6">
    <source>
        <dbReference type="Pfam" id="PF25876"/>
    </source>
</evidence>
<evidence type="ECO:0000256" key="2">
    <source>
        <dbReference type="ARBA" id="ARBA00009477"/>
    </source>
</evidence>
<comment type="subcellular location">
    <subcellularLocation>
        <location evidence="1">Cell envelope</location>
    </subcellularLocation>
</comment>